<protein>
    <submittedName>
        <fullName evidence="1">Uncharacterized protein</fullName>
    </submittedName>
</protein>
<dbReference type="InParanoid" id="A0A0D0DIZ1"/>
<evidence type="ECO:0000313" key="1">
    <source>
        <dbReference type="EMBL" id="KIK78090.1"/>
    </source>
</evidence>
<dbReference type="EMBL" id="KN826715">
    <property type="protein sequence ID" value="KIK78090.1"/>
    <property type="molecule type" value="Genomic_DNA"/>
</dbReference>
<keyword evidence="2" id="KW-1185">Reference proteome</keyword>
<name>A0A0D0DIZ1_9AGAM</name>
<dbReference type="HOGENOM" id="CLU_161759_1_1_1"/>
<gene>
    <name evidence="1" type="ORF">PAXRUDRAFT_164954</name>
</gene>
<dbReference type="OrthoDB" id="2682806at2759"/>
<evidence type="ECO:0000313" key="2">
    <source>
        <dbReference type="Proteomes" id="UP000054538"/>
    </source>
</evidence>
<accession>A0A0D0DIZ1</accession>
<reference evidence="1 2" key="1">
    <citation type="submission" date="2014-04" db="EMBL/GenBank/DDBJ databases">
        <authorList>
            <consortium name="DOE Joint Genome Institute"/>
            <person name="Kuo A."/>
            <person name="Kohler A."/>
            <person name="Jargeat P."/>
            <person name="Nagy L.G."/>
            <person name="Floudas D."/>
            <person name="Copeland A."/>
            <person name="Barry K.W."/>
            <person name="Cichocki N."/>
            <person name="Veneault-Fourrey C."/>
            <person name="LaButti K."/>
            <person name="Lindquist E.A."/>
            <person name="Lipzen A."/>
            <person name="Lundell T."/>
            <person name="Morin E."/>
            <person name="Murat C."/>
            <person name="Sun H."/>
            <person name="Tunlid A."/>
            <person name="Henrissat B."/>
            <person name="Grigoriev I.V."/>
            <person name="Hibbett D.S."/>
            <person name="Martin F."/>
            <person name="Nordberg H.P."/>
            <person name="Cantor M.N."/>
            <person name="Hua S.X."/>
        </authorList>
    </citation>
    <scope>NUCLEOTIDE SEQUENCE [LARGE SCALE GENOMIC DNA]</scope>
    <source>
        <strain evidence="1 2">Ve08.2h10</strain>
    </source>
</reference>
<dbReference type="STRING" id="930991.A0A0D0DIZ1"/>
<sequence>MEAPLYRCEDCTSMSMHCASCVVLSHAQNPLHTIKKWDSQFFEQVSLKDLGLHIQLGH</sequence>
<reference evidence="2" key="2">
    <citation type="submission" date="2015-01" db="EMBL/GenBank/DDBJ databases">
        <title>Evolutionary Origins and Diversification of the Mycorrhizal Mutualists.</title>
        <authorList>
            <consortium name="DOE Joint Genome Institute"/>
            <consortium name="Mycorrhizal Genomics Consortium"/>
            <person name="Kohler A."/>
            <person name="Kuo A."/>
            <person name="Nagy L.G."/>
            <person name="Floudas D."/>
            <person name="Copeland A."/>
            <person name="Barry K.W."/>
            <person name="Cichocki N."/>
            <person name="Veneault-Fourrey C."/>
            <person name="LaButti K."/>
            <person name="Lindquist E.A."/>
            <person name="Lipzen A."/>
            <person name="Lundell T."/>
            <person name="Morin E."/>
            <person name="Murat C."/>
            <person name="Riley R."/>
            <person name="Ohm R."/>
            <person name="Sun H."/>
            <person name="Tunlid A."/>
            <person name="Henrissat B."/>
            <person name="Grigoriev I.V."/>
            <person name="Hibbett D.S."/>
            <person name="Martin F."/>
        </authorList>
    </citation>
    <scope>NUCLEOTIDE SEQUENCE [LARGE SCALE GENOMIC DNA]</scope>
    <source>
        <strain evidence="2">Ve08.2h10</strain>
    </source>
</reference>
<organism evidence="1 2">
    <name type="scientific">Paxillus rubicundulus Ve08.2h10</name>
    <dbReference type="NCBI Taxonomy" id="930991"/>
    <lineage>
        <taxon>Eukaryota</taxon>
        <taxon>Fungi</taxon>
        <taxon>Dikarya</taxon>
        <taxon>Basidiomycota</taxon>
        <taxon>Agaricomycotina</taxon>
        <taxon>Agaricomycetes</taxon>
        <taxon>Agaricomycetidae</taxon>
        <taxon>Boletales</taxon>
        <taxon>Paxilineae</taxon>
        <taxon>Paxillaceae</taxon>
        <taxon>Paxillus</taxon>
    </lineage>
</organism>
<dbReference type="AlphaFoldDB" id="A0A0D0DIZ1"/>
<dbReference type="Proteomes" id="UP000054538">
    <property type="component" value="Unassembled WGS sequence"/>
</dbReference>
<feature type="non-terminal residue" evidence="1">
    <location>
        <position position="58"/>
    </location>
</feature>
<proteinExistence type="predicted"/>